<feature type="non-terminal residue" evidence="1">
    <location>
        <position position="35"/>
    </location>
</feature>
<evidence type="ECO:0000313" key="1">
    <source>
        <dbReference type="EMBL" id="MCI82776.1"/>
    </source>
</evidence>
<keyword evidence="2" id="KW-1185">Reference proteome</keyword>
<evidence type="ECO:0000313" key="2">
    <source>
        <dbReference type="Proteomes" id="UP000265520"/>
    </source>
</evidence>
<proteinExistence type="predicted"/>
<protein>
    <submittedName>
        <fullName evidence="1">Uncharacterized protein</fullName>
    </submittedName>
</protein>
<organism evidence="1 2">
    <name type="scientific">Trifolium medium</name>
    <dbReference type="NCBI Taxonomy" id="97028"/>
    <lineage>
        <taxon>Eukaryota</taxon>
        <taxon>Viridiplantae</taxon>
        <taxon>Streptophyta</taxon>
        <taxon>Embryophyta</taxon>
        <taxon>Tracheophyta</taxon>
        <taxon>Spermatophyta</taxon>
        <taxon>Magnoliopsida</taxon>
        <taxon>eudicotyledons</taxon>
        <taxon>Gunneridae</taxon>
        <taxon>Pentapetalae</taxon>
        <taxon>rosids</taxon>
        <taxon>fabids</taxon>
        <taxon>Fabales</taxon>
        <taxon>Fabaceae</taxon>
        <taxon>Papilionoideae</taxon>
        <taxon>50 kb inversion clade</taxon>
        <taxon>NPAAA clade</taxon>
        <taxon>Hologalegina</taxon>
        <taxon>IRL clade</taxon>
        <taxon>Trifolieae</taxon>
        <taxon>Trifolium</taxon>
    </lineage>
</organism>
<dbReference type="Proteomes" id="UP000265520">
    <property type="component" value="Unassembled WGS sequence"/>
</dbReference>
<name>A0A392V3F1_9FABA</name>
<comment type="caution">
    <text evidence="1">The sequence shown here is derived from an EMBL/GenBank/DDBJ whole genome shotgun (WGS) entry which is preliminary data.</text>
</comment>
<dbReference type="EMBL" id="LXQA011051409">
    <property type="protein sequence ID" value="MCI82776.1"/>
    <property type="molecule type" value="Genomic_DNA"/>
</dbReference>
<reference evidence="1 2" key="1">
    <citation type="journal article" date="2018" name="Front. Plant Sci.">
        <title>Red Clover (Trifolium pratense) and Zigzag Clover (T. medium) - A Picture of Genomic Similarities and Differences.</title>
        <authorList>
            <person name="Dluhosova J."/>
            <person name="Istvanek J."/>
            <person name="Nedelnik J."/>
            <person name="Repkova J."/>
        </authorList>
    </citation>
    <scope>NUCLEOTIDE SEQUENCE [LARGE SCALE GENOMIC DNA]</scope>
    <source>
        <strain evidence="2">cv. 10/8</strain>
        <tissue evidence="1">Leaf</tissue>
    </source>
</reference>
<sequence length="35" mass="3460">MKSATIQLTTAVGSRACGGFKGKDIALLFTTTGGG</sequence>
<accession>A0A392V3F1</accession>
<dbReference type="AlphaFoldDB" id="A0A392V3F1"/>